<dbReference type="Proteomes" id="UP000193083">
    <property type="component" value="Unassembled WGS sequence"/>
</dbReference>
<feature type="region of interest" description="Disordered" evidence="1">
    <location>
        <begin position="109"/>
        <end position="180"/>
    </location>
</feature>
<evidence type="ECO:0000313" key="3">
    <source>
        <dbReference type="Proteomes" id="UP000193083"/>
    </source>
</evidence>
<dbReference type="AlphaFoldDB" id="A0A1X7PNG5"/>
<accession>A0A1X7PNG5</accession>
<dbReference type="SUPFAM" id="SSF56935">
    <property type="entry name" value="Porins"/>
    <property type="match status" value="1"/>
</dbReference>
<dbReference type="InterPro" id="IPR018759">
    <property type="entry name" value="BBP2_2"/>
</dbReference>
<keyword evidence="3" id="KW-1185">Reference proteome</keyword>
<sequence>MPRLRTPSSRLLRSRALLLSAGVVLVALAPAFSQEAGLRGEVTEADIRRDLVSRPSPLYPVTPPTPEEQRAANPAYVPEGPRATEEEAVPAETLSTLFSDAAGDAAALGEPEAAERPVGVRKRESETEAVPEEPAAEEEEPASANPRAEKVDSEDEERNIRIEPENVRTAGIESPEPEVEENPYAPLGLRLGTFNVITTLEQGLTWTSNATYSPQPKSALLSESTLRLNAASDWSRHSANINAYGTYRKSISGEPVTDPSAGIDATLNLDFADDLRGIGKLGYVLKREDADSPVEQPETVTSRPIRQEITGSLGLEKDVGKLRFAATANLLRLDYSDADLSEGGTLSQRERNSTLVTGVLRAGYEISPAITPFLELEYGRRSYDFTPEGGNHRSSDRMAARLGTELDLGEKLSGELALGYVTENFDDAALSDISGMSASADLSWSPQRGTTVGFNASTEVEGTTTANESGSVLYSGTVSLQREIRANLSANASLGLSWRDYASTPDHDLTWRGETSLTWWLNRYAGVTGRYRFEHLTSTKTESDTTVHNVFLGVTLQR</sequence>
<dbReference type="EMBL" id="FXBL01000004">
    <property type="protein sequence ID" value="SMH52448.1"/>
    <property type="molecule type" value="Genomic_DNA"/>
</dbReference>
<feature type="compositionally biased region" description="Acidic residues" evidence="1">
    <location>
        <begin position="127"/>
        <end position="141"/>
    </location>
</feature>
<evidence type="ECO:0000313" key="2">
    <source>
        <dbReference type="EMBL" id="SMH52448.1"/>
    </source>
</evidence>
<dbReference type="RefSeq" id="WP_176247598.1">
    <property type="nucleotide sequence ID" value="NZ_FXBL01000004.1"/>
</dbReference>
<feature type="compositionally biased region" description="Pro residues" evidence="1">
    <location>
        <begin position="57"/>
        <end position="66"/>
    </location>
</feature>
<reference evidence="2 3" key="1">
    <citation type="submission" date="2017-04" db="EMBL/GenBank/DDBJ databases">
        <authorList>
            <person name="Afonso C.L."/>
            <person name="Miller P.J."/>
            <person name="Scott M.A."/>
            <person name="Spackman E."/>
            <person name="Goraichik I."/>
            <person name="Dimitrov K.M."/>
            <person name="Suarez D.L."/>
            <person name="Swayne D.E."/>
        </authorList>
    </citation>
    <scope>NUCLEOTIDE SEQUENCE [LARGE SCALE GENOMIC DNA]</scope>
    <source>
        <strain evidence="2 3">B5P</strain>
    </source>
</reference>
<evidence type="ECO:0000256" key="1">
    <source>
        <dbReference type="SAM" id="MobiDB-lite"/>
    </source>
</evidence>
<dbReference type="Pfam" id="PF10082">
    <property type="entry name" value="BBP2_2"/>
    <property type="match status" value="1"/>
</dbReference>
<organism evidence="2 3">
    <name type="scientific">Mesorhizobium australicum</name>
    <dbReference type="NCBI Taxonomy" id="536018"/>
    <lineage>
        <taxon>Bacteria</taxon>
        <taxon>Pseudomonadati</taxon>
        <taxon>Pseudomonadota</taxon>
        <taxon>Alphaproteobacteria</taxon>
        <taxon>Hyphomicrobiales</taxon>
        <taxon>Phyllobacteriaceae</taxon>
        <taxon>Mesorhizobium</taxon>
    </lineage>
</organism>
<evidence type="ECO:0008006" key="4">
    <source>
        <dbReference type="Google" id="ProtNLM"/>
    </source>
</evidence>
<name>A0A1X7PNG5_9HYPH</name>
<feature type="region of interest" description="Disordered" evidence="1">
    <location>
        <begin position="54"/>
        <end position="89"/>
    </location>
</feature>
<proteinExistence type="predicted"/>
<protein>
    <recommendedName>
        <fullName evidence="4">Outer membrane beta-barrel protein</fullName>
    </recommendedName>
</protein>
<gene>
    <name evidence="2" type="ORF">SAMN02982922_4675</name>
</gene>